<evidence type="ECO:0000313" key="1">
    <source>
        <dbReference type="EMBL" id="RNA36751.1"/>
    </source>
</evidence>
<reference evidence="1 2" key="1">
    <citation type="journal article" date="2018" name="Sci. Rep.">
        <title>Genomic signatures of local adaptation to the degree of environmental predictability in rotifers.</title>
        <authorList>
            <person name="Franch-Gras L."/>
            <person name="Hahn C."/>
            <person name="Garcia-Roger E.M."/>
            <person name="Carmona M.J."/>
            <person name="Serra M."/>
            <person name="Gomez A."/>
        </authorList>
    </citation>
    <scope>NUCLEOTIDE SEQUENCE [LARGE SCALE GENOMIC DNA]</scope>
    <source>
        <strain evidence="1">HYR1</strain>
    </source>
</reference>
<comment type="caution">
    <text evidence="1">The sequence shown here is derived from an EMBL/GenBank/DDBJ whole genome shotgun (WGS) entry which is preliminary data.</text>
</comment>
<name>A0A3M7SLR7_BRAPC</name>
<gene>
    <name evidence="1" type="ORF">BpHYR1_002265</name>
</gene>
<protein>
    <submittedName>
        <fullName evidence="1">Uncharacterized protein</fullName>
    </submittedName>
</protein>
<evidence type="ECO:0000313" key="2">
    <source>
        <dbReference type="Proteomes" id="UP000276133"/>
    </source>
</evidence>
<accession>A0A3M7SLR7</accession>
<sequence>MNLKKINIQEAQVSDLYFEIITKMDNKLSSKNFYILERIVKIKSQELNIRQNTSNTIMKEHKVWVSPTEFQKIKFKFKFVLKLQQKSDIWLIFSTRQPRILSHIILDTELKDISKLMINSKNSK</sequence>
<proteinExistence type="predicted"/>
<organism evidence="1 2">
    <name type="scientific">Brachionus plicatilis</name>
    <name type="common">Marine rotifer</name>
    <name type="synonym">Brachionus muelleri</name>
    <dbReference type="NCBI Taxonomy" id="10195"/>
    <lineage>
        <taxon>Eukaryota</taxon>
        <taxon>Metazoa</taxon>
        <taxon>Spiralia</taxon>
        <taxon>Gnathifera</taxon>
        <taxon>Rotifera</taxon>
        <taxon>Eurotatoria</taxon>
        <taxon>Monogononta</taxon>
        <taxon>Pseudotrocha</taxon>
        <taxon>Ploima</taxon>
        <taxon>Brachionidae</taxon>
        <taxon>Brachionus</taxon>
    </lineage>
</organism>
<keyword evidence="2" id="KW-1185">Reference proteome</keyword>
<dbReference type="EMBL" id="REGN01001131">
    <property type="protein sequence ID" value="RNA36751.1"/>
    <property type="molecule type" value="Genomic_DNA"/>
</dbReference>
<dbReference type="AlphaFoldDB" id="A0A3M7SLR7"/>
<dbReference type="Proteomes" id="UP000276133">
    <property type="component" value="Unassembled WGS sequence"/>
</dbReference>